<keyword evidence="3" id="KW-1185">Reference proteome</keyword>
<dbReference type="EMBL" id="CAJJDM010000094">
    <property type="protein sequence ID" value="CAD8092860.1"/>
    <property type="molecule type" value="Genomic_DNA"/>
</dbReference>
<evidence type="ECO:0000313" key="3">
    <source>
        <dbReference type="Proteomes" id="UP000688137"/>
    </source>
</evidence>
<reference evidence="2" key="1">
    <citation type="submission" date="2021-01" db="EMBL/GenBank/DDBJ databases">
        <authorList>
            <consortium name="Genoscope - CEA"/>
            <person name="William W."/>
        </authorList>
    </citation>
    <scope>NUCLEOTIDE SEQUENCE</scope>
</reference>
<proteinExistence type="predicted"/>
<accession>A0A8S1NL37</accession>
<dbReference type="OMA" id="RQYSPHI"/>
<evidence type="ECO:0000256" key="1">
    <source>
        <dbReference type="SAM" id="Coils"/>
    </source>
</evidence>
<gene>
    <name evidence="2" type="ORF">PPRIM_AZ9-3.1.T0910164</name>
</gene>
<organism evidence="2 3">
    <name type="scientific">Paramecium primaurelia</name>
    <dbReference type="NCBI Taxonomy" id="5886"/>
    <lineage>
        <taxon>Eukaryota</taxon>
        <taxon>Sar</taxon>
        <taxon>Alveolata</taxon>
        <taxon>Ciliophora</taxon>
        <taxon>Intramacronucleata</taxon>
        <taxon>Oligohymenophorea</taxon>
        <taxon>Peniculida</taxon>
        <taxon>Parameciidae</taxon>
        <taxon>Paramecium</taxon>
    </lineage>
</organism>
<name>A0A8S1NL37_PARPR</name>
<evidence type="ECO:0000313" key="2">
    <source>
        <dbReference type="EMBL" id="CAD8092860.1"/>
    </source>
</evidence>
<protein>
    <submittedName>
        <fullName evidence="2">Uncharacterized protein</fullName>
    </submittedName>
</protein>
<feature type="coiled-coil region" evidence="1">
    <location>
        <begin position="220"/>
        <end position="271"/>
    </location>
</feature>
<keyword evidence="1" id="KW-0175">Coiled coil</keyword>
<dbReference type="Proteomes" id="UP000688137">
    <property type="component" value="Unassembled WGS sequence"/>
</dbReference>
<comment type="caution">
    <text evidence="2">The sequence shown here is derived from an EMBL/GenBank/DDBJ whole genome shotgun (WGS) entry which is preliminary data.</text>
</comment>
<dbReference type="AlphaFoldDB" id="A0A8S1NL37"/>
<sequence>MKINQPKFKTKKPLGLTLDYLESQQHQKEILPEAQEINQFDDIFNQYQQIQQTKELDQLNQSKSSNIEQYQNDQFNSSKPKHLSISIYIIVIFYSDVDNQNQKVQKIIFDEYYTQNNGNTDKSDNIQIQQDNLSNINTKLIQEPPAPKNKDCVKQSFSQKGSSLSGLKKQIQIAIPDVEHNITSSYEQTMIKQQLKQNQMNDLELKSQIFQLQNDKDRIKNQYQLEIIELNALIQELQNKLEIEQAEQIQLKQQNQKLTNLISQIDNQNIEKQDREQLRCSHHNNLNDKEKIQYLIEKLNFKSTQNAKLHYEIIKLQNNVEMLETQSILHLNNGNQINNQDKPSINQVQQYLGMEIQQPTQVQNKKETIKASVIMQQKQSFLNLSANHSQLDQNKNMNFSNMITPQANKNEVSNSIHKNLTLHQTKNGYFKEDNLQQIRKIQSTKNSTSVGELNIIRQDPTNYSNILQNMMKKGVPNSPNKYIHATQKFKETLDSKLNNISDKQKSYASLLFSGGDIKKSRHKDAYCRQYSPHINEDIQFKTRQLFSLKPYSNSRKESETIKSEESHKLSTDKAKYQNKYEYSNYQKKKGTFQSTLDILQMVKDINNQKIGISAKINYKKKCDATYEQQSNLRQYNKNNLY</sequence>